<evidence type="ECO:0000313" key="2">
    <source>
        <dbReference type="Proteomes" id="UP000034457"/>
    </source>
</evidence>
<reference evidence="1 2" key="1">
    <citation type="journal article" date="2015" name="Nature">
        <title>rRNA introns, odd ribosomes, and small enigmatic genomes across a large radiation of phyla.</title>
        <authorList>
            <person name="Brown C.T."/>
            <person name="Hug L.A."/>
            <person name="Thomas B.C."/>
            <person name="Sharon I."/>
            <person name="Castelle C.J."/>
            <person name="Singh A."/>
            <person name="Wilkins M.J."/>
            <person name="Williams K.H."/>
            <person name="Banfield J.F."/>
        </authorList>
    </citation>
    <scope>NUCLEOTIDE SEQUENCE [LARGE SCALE GENOMIC DNA]</scope>
</reference>
<proteinExistence type="predicted"/>
<protein>
    <submittedName>
        <fullName evidence="1">Uncharacterized protein</fullName>
    </submittedName>
</protein>
<dbReference type="InterPro" id="IPR013783">
    <property type="entry name" value="Ig-like_fold"/>
</dbReference>
<sequence>MSDASADSVVVSIKNPQGQTTISSGNVNIKVKITSVKKLKNVKIKLNGSEIKNYNEDKREVDETISITTDGVYELQVSAVNEDDKTGESTIKFGVNKPWDYVTPLSATPTPIFSPTPTPI</sequence>
<organism evidence="1 2">
    <name type="scientific">Candidatus Roizmanbacteria bacterium GW2011_GWA2_35_19</name>
    <dbReference type="NCBI Taxonomy" id="1618478"/>
    <lineage>
        <taxon>Bacteria</taxon>
        <taxon>Candidatus Roizmaniibacteriota</taxon>
    </lineage>
</organism>
<dbReference type="EMBL" id="LBQC01000017">
    <property type="protein sequence ID" value="KKP72351.1"/>
    <property type="molecule type" value="Genomic_DNA"/>
</dbReference>
<dbReference type="Gene3D" id="2.60.40.10">
    <property type="entry name" value="Immunoglobulins"/>
    <property type="match status" value="1"/>
</dbReference>
<gene>
    <name evidence="1" type="ORF">UR68_C0017G0027</name>
</gene>
<dbReference type="STRING" id="1618478.UR68_C0017G0027"/>
<dbReference type="AlphaFoldDB" id="A0A0G0C8A1"/>
<name>A0A0G0C8A1_9BACT</name>
<evidence type="ECO:0000313" key="1">
    <source>
        <dbReference type="EMBL" id="KKP72351.1"/>
    </source>
</evidence>
<accession>A0A0G0C8A1</accession>
<comment type="caution">
    <text evidence="1">The sequence shown here is derived from an EMBL/GenBank/DDBJ whole genome shotgun (WGS) entry which is preliminary data.</text>
</comment>
<dbReference type="Proteomes" id="UP000034457">
    <property type="component" value="Unassembled WGS sequence"/>
</dbReference>